<keyword evidence="2" id="KW-0732">Signal</keyword>
<reference evidence="3" key="1">
    <citation type="submission" date="2021-01" db="EMBL/GenBank/DDBJ databases">
        <authorList>
            <person name="Corre E."/>
            <person name="Pelletier E."/>
            <person name="Niang G."/>
            <person name="Scheremetjew M."/>
            <person name="Finn R."/>
            <person name="Kale V."/>
            <person name="Holt S."/>
            <person name="Cochrane G."/>
            <person name="Meng A."/>
            <person name="Brown T."/>
            <person name="Cohen L."/>
        </authorList>
    </citation>
    <scope>NUCLEOTIDE SEQUENCE</scope>
    <source>
        <strain evidence="3">PLY182g</strain>
    </source>
</reference>
<organism evidence="3">
    <name type="scientific">Coccolithus braarudii</name>
    <dbReference type="NCBI Taxonomy" id="221442"/>
    <lineage>
        <taxon>Eukaryota</taxon>
        <taxon>Haptista</taxon>
        <taxon>Haptophyta</taxon>
        <taxon>Prymnesiophyceae</taxon>
        <taxon>Coccolithales</taxon>
        <taxon>Coccolithaceae</taxon>
        <taxon>Coccolithus</taxon>
    </lineage>
</organism>
<dbReference type="EMBL" id="HBEY01033150">
    <property type="protein sequence ID" value="CAD8612429.1"/>
    <property type="molecule type" value="Transcribed_RNA"/>
</dbReference>
<feature type="compositionally biased region" description="Basic and acidic residues" evidence="1">
    <location>
        <begin position="61"/>
        <end position="78"/>
    </location>
</feature>
<gene>
    <name evidence="3" type="ORF">CPEL01642_LOCUS15809</name>
</gene>
<name>A0A7S0LGV6_9EUKA</name>
<feature type="chain" id="PRO_5031119405" evidence="2">
    <location>
        <begin position="20"/>
        <end position="220"/>
    </location>
</feature>
<feature type="compositionally biased region" description="Basic and acidic residues" evidence="1">
    <location>
        <begin position="119"/>
        <end position="139"/>
    </location>
</feature>
<sequence>MKTAVFLVALACVVAVATAVSPLERMRFRAAPATKGGAVQPPPAAKPQIKKEEAPAADTKAPTESKPPAKDAPAKADAKAPAPADAKKADAKPADAKKPEVNAEAAKAAKTIVNNAQEKANEIQKTADPKSAADAKKSADSYLPVTNPEAEESKVDVAVKSLGLSKKLSVDPKVLGHAKRVDSELVGNHRAFVNQHAKDCKGTLCPFAAEAGKVEAEEKF</sequence>
<feature type="compositionally biased region" description="Basic and acidic residues" evidence="1">
    <location>
        <begin position="85"/>
        <end position="101"/>
    </location>
</feature>
<feature type="signal peptide" evidence="2">
    <location>
        <begin position="1"/>
        <end position="19"/>
    </location>
</feature>
<proteinExistence type="predicted"/>
<evidence type="ECO:0000256" key="1">
    <source>
        <dbReference type="SAM" id="MobiDB-lite"/>
    </source>
</evidence>
<protein>
    <submittedName>
        <fullName evidence="3">Uncharacterized protein</fullName>
    </submittedName>
</protein>
<evidence type="ECO:0000313" key="3">
    <source>
        <dbReference type="EMBL" id="CAD8612429.1"/>
    </source>
</evidence>
<feature type="region of interest" description="Disordered" evidence="1">
    <location>
        <begin position="31"/>
        <end position="147"/>
    </location>
</feature>
<evidence type="ECO:0000256" key="2">
    <source>
        <dbReference type="SAM" id="SignalP"/>
    </source>
</evidence>
<dbReference type="AlphaFoldDB" id="A0A7S0LGV6"/>
<accession>A0A7S0LGV6</accession>